<dbReference type="AlphaFoldDB" id="A0AAW5JT15"/>
<dbReference type="Proteomes" id="UP001204562">
    <property type="component" value="Unassembled WGS sequence"/>
</dbReference>
<dbReference type="Pfam" id="PF18555">
    <property type="entry name" value="MobL"/>
    <property type="match status" value="1"/>
</dbReference>
<dbReference type="RefSeq" id="WP_256303791.1">
    <property type="nucleotide sequence ID" value="NZ_JANFYS010000013.1"/>
</dbReference>
<gene>
    <name evidence="1" type="primary">mobL</name>
    <name evidence="1" type="ORF">NE579_07470</name>
</gene>
<organism evidence="1 2">
    <name type="scientific">Intestinimonas massiliensis</name>
    <name type="common">ex Afouda et al. 2020</name>
    <dbReference type="NCBI Taxonomy" id="1673721"/>
    <lineage>
        <taxon>Bacteria</taxon>
        <taxon>Bacillati</taxon>
        <taxon>Bacillota</taxon>
        <taxon>Clostridia</taxon>
        <taxon>Eubacteriales</taxon>
        <taxon>Intestinimonas</taxon>
    </lineage>
</organism>
<dbReference type="NCBIfam" id="NF041499">
    <property type="entry name" value="MobP3"/>
    <property type="match status" value="1"/>
</dbReference>
<evidence type="ECO:0000313" key="2">
    <source>
        <dbReference type="Proteomes" id="UP001204562"/>
    </source>
</evidence>
<evidence type="ECO:0000313" key="1">
    <source>
        <dbReference type="EMBL" id="MCQ4770300.1"/>
    </source>
</evidence>
<dbReference type="EMBL" id="JANFYS010000013">
    <property type="protein sequence ID" value="MCQ4770300.1"/>
    <property type="molecule type" value="Genomic_DNA"/>
</dbReference>
<accession>A0AAW5JT15</accession>
<dbReference type="InterPro" id="IPR050767">
    <property type="entry name" value="Sel1_AlgK"/>
</dbReference>
<dbReference type="Gene3D" id="1.25.40.10">
    <property type="entry name" value="Tetratricopeptide repeat domain"/>
    <property type="match status" value="2"/>
</dbReference>
<name>A0AAW5JT15_9FIRM</name>
<dbReference type="PANTHER" id="PTHR11102">
    <property type="entry name" value="SEL-1-LIKE PROTEIN"/>
    <property type="match status" value="1"/>
</dbReference>
<dbReference type="InterPro" id="IPR011990">
    <property type="entry name" value="TPR-like_helical_dom_sf"/>
</dbReference>
<dbReference type="SUPFAM" id="SSF81901">
    <property type="entry name" value="HCP-like"/>
    <property type="match status" value="1"/>
</dbReference>
<dbReference type="SMART" id="SM00671">
    <property type="entry name" value="SEL1"/>
    <property type="match status" value="6"/>
</dbReference>
<reference evidence="1" key="1">
    <citation type="submission" date="2022-06" db="EMBL/GenBank/DDBJ databases">
        <title>Isolation of gut microbiota from human fecal samples.</title>
        <authorList>
            <person name="Pamer E.G."/>
            <person name="Barat B."/>
            <person name="Waligurski E."/>
            <person name="Medina S."/>
            <person name="Paddock L."/>
            <person name="Mostad J."/>
        </authorList>
    </citation>
    <scope>NUCLEOTIDE SEQUENCE</scope>
    <source>
        <strain evidence="1">DFI.9.91</strain>
    </source>
</reference>
<dbReference type="Pfam" id="PF08238">
    <property type="entry name" value="Sel1"/>
    <property type="match status" value="6"/>
</dbReference>
<protein>
    <submittedName>
        <fullName evidence="1">Relaxase MobL</fullName>
    </submittedName>
</protein>
<comment type="caution">
    <text evidence="1">The sequence shown here is derived from an EMBL/GenBank/DDBJ whole genome shotgun (WGS) entry which is preliminary data.</text>
</comment>
<dbReference type="PANTHER" id="PTHR11102:SF160">
    <property type="entry name" value="ERAD-ASSOCIATED E3 UBIQUITIN-PROTEIN LIGASE COMPONENT HRD3"/>
    <property type="match status" value="1"/>
</dbReference>
<sequence length="732" mass="83622">MAKLITKFKYLRPMDRKRIGGYAKYIATREGVDKIDDTFKLEPATKKQQQLIVKILRDFPDSEIMLEYEDYLKEPTVGNASEFISRALEDNAVDVMESKTYADYIATRPRAQRFSSHGLFTDDGVRVKLGEVSKELNEYEGNVWTVILSLRREDAERLGFNTGERWRDMLRTQTEVIAKNFKIPMEDLKWYAAFHNESHHPHVHLMVYASENAKPYLTQQGVMNLRSAFAKDIFADDLHSVYEKQTAHRNALRAQSREVIAEIVSRINSGAYDNPVVENMLLELADRLQKTSGKKQYGYLKADLKAIVNGIVSELAADERIAALYDLWYEQKEEVIRTYTEELPERVSLVDNIEFKAIKNVVIQEAVNISADRLIVDEQDEQATLNMDAAEPEADEVEAQEYAPASRAVQCSRMWQLYRSAKELLDRESAAYDPNTAVDLLIEAAGLGCGVAKYRLGKMFLRGEDIPKNIDYALRWLEESASEHNQYAEYLLGKTLLRGEDVEQDIPRAEHLLRRSSDQGNRYASYTLGKTLLDGELLLQDITEAIRFLANSAEKGFAAGQYQMGKLLYRGEVVPQDNARALDYLERAVAQKNPYAAYLAGKIRLTEAEVKDVLRAIRNFEIAAENGNDYAEYQLGKLYLYGKEAERDYEKAIAYLSSAAEHGNPYAEQLLHSIRSNRHWSAAMGSIRLLHHLGRMIQNQLEDERRDKAGAIDRKLKRKIDEKKEAHGLKQG</sequence>
<dbReference type="InterPro" id="IPR048102">
    <property type="entry name" value="MobP3"/>
</dbReference>
<dbReference type="InterPro" id="IPR041073">
    <property type="entry name" value="MobL"/>
</dbReference>
<dbReference type="InterPro" id="IPR006597">
    <property type="entry name" value="Sel1-like"/>
</dbReference>
<proteinExistence type="predicted"/>